<evidence type="ECO:0000313" key="2">
    <source>
        <dbReference type="EMBL" id="QCD87492.1"/>
    </source>
</evidence>
<feature type="region of interest" description="Disordered" evidence="1">
    <location>
        <begin position="1"/>
        <end position="64"/>
    </location>
</feature>
<dbReference type="Proteomes" id="UP000501690">
    <property type="component" value="Linkage Group LG3"/>
</dbReference>
<dbReference type="AlphaFoldDB" id="A0A4D6LFS9"/>
<evidence type="ECO:0000256" key="1">
    <source>
        <dbReference type="SAM" id="MobiDB-lite"/>
    </source>
</evidence>
<accession>A0A4D6LFS9</accession>
<keyword evidence="3" id="KW-1185">Reference proteome</keyword>
<reference evidence="2 3" key="1">
    <citation type="submission" date="2019-04" db="EMBL/GenBank/DDBJ databases">
        <title>An improved genome assembly and genetic linkage map for asparagus bean, Vigna unguiculata ssp. sesquipedialis.</title>
        <authorList>
            <person name="Xia Q."/>
            <person name="Zhang R."/>
            <person name="Dong Y."/>
        </authorList>
    </citation>
    <scope>NUCLEOTIDE SEQUENCE [LARGE SCALE GENOMIC DNA]</scope>
    <source>
        <tissue evidence="2">Leaf</tissue>
    </source>
</reference>
<feature type="compositionally biased region" description="Basic and acidic residues" evidence="1">
    <location>
        <begin position="19"/>
        <end position="30"/>
    </location>
</feature>
<evidence type="ECO:0000313" key="3">
    <source>
        <dbReference type="Proteomes" id="UP000501690"/>
    </source>
</evidence>
<dbReference type="EMBL" id="CP039347">
    <property type="protein sequence ID" value="QCD87492.1"/>
    <property type="molecule type" value="Genomic_DNA"/>
</dbReference>
<sequence>MSTSDRAQPPPPTSPVTTETRRKLQNHRDAAPPFSLHHLLRSRIHQSTSSSTTTNPHLVSRIQPPPSFSPFTLCTIAPAPFPQSPPQIEAATNLQHFAGTNSHAPATTLSFAAATITFSVVKGGTNPKEGERNLIWKS</sequence>
<feature type="compositionally biased region" description="Polar residues" evidence="1">
    <location>
        <begin position="45"/>
        <end position="57"/>
    </location>
</feature>
<name>A0A4D6LFS9_VIGUN</name>
<organism evidence="2 3">
    <name type="scientific">Vigna unguiculata</name>
    <name type="common">Cowpea</name>
    <dbReference type="NCBI Taxonomy" id="3917"/>
    <lineage>
        <taxon>Eukaryota</taxon>
        <taxon>Viridiplantae</taxon>
        <taxon>Streptophyta</taxon>
        <taxon>Embryophyta</taxon>
        <taxon>Tracheophyta</taxon>
        <taxon>Spermatophyta</taxon>
        <taxon>Magnoliopsida</taxon>
        <taxon>eudicotyledons</taxon>
        <taxon>Gunneridae</taxon>
        <taxon>Pentapetalae</taxon>
        <taxon>rosids</taxon>
        <taxon>fabids</taxon>
        <taxon>Fabales</taxon>
        <taxon>Fabaceae</taxon>
        <taxon>Papilionoideae</taxon>
        <taxon>50 kb inversion clade</taxon>
        <taxon>NPAAA clade</taxon>
        <taxon>indigoferoid/millettioid clade</taxon>
        <taxon>Phaseoleae</taxon>
        <taxon>Vigna</taxon>
    </lineage>
</organism>
<gene>
    <name evidence="2" type="ORF">DEO72_LG3g2028</name>
</gene>
<protein>
    <submittedName>
        <fullName evidence="2">Uncharacterized protein</fullName>
    </submittedName>
</protein>
<proteinExistence type="predicted"/>